<evidence type="ECO:0000256" key="1">
    <source>
        <dbReference type="ARBA" id="ARBA00010169"/>
    </source>
</evidence>
<proteinExistence type="inferred from homology"/>
<dbReference type="InterPro" id="IPR015867">
    <property type="entry name" value="N-reg_PII/ATP_PRibTrfase_C"/>
</dbReference>
<dbReference type="RefSeq" id="WP_103884657.1">
    <property type="nucleotide sequence ID" value="NZ_FNVU01000002.1"/>
</dbReference>
<dbReference type="GO" id="GO:0010038">
    <property type="term" value="P:response to metal ion"/>
    <property type="evidence" value="ECO:0007669"/>
    <property type="project" value="InterPro"/>
</dbReference>
<name>A0A1H5W399_9ACTN</name>
<protein>
    <submittedName>
        <fullName evidence="2">Divalent cation tolerance protein</fullName>
    </submittedName>
</protein>
<dbReference type="SUPFAM" id="SSF54913">
    <property type="entry name" value="GlnB-like"/>
    <property type="match status" value="1"/>
</dbReference>
<dbReference type="InterPro" id="IPR004323">
    <property type="entry name" value="Ion_tolerance_CutA"/>
</dbReference>
<evidence type="ECO:0000313" key="3">
    <source>
        <dbReference type="Proteomes" id="UP000236754"/>
    </source>
</evidence>
<dbReference type="PANTHER" id="PTHR23419:SF8">
    <property type="entry name" value="FI09726P"/>
    <property type="match status" value="1"/>
</dbReference>
<reference evidence="2 3" key="1">
    <citation type="submission" date="2016-10" db="EMBL/GenBank/DDBJ databases">
        <authorList>
            <person name="de Groot N.N."/>
        </authorList>
    </citation>
    <scope>NUCLEOTIDE SEQUENCE [LARGE SCALE GENOMIC DNA]</scope>
    <source>
        <strain evidence="2 3">CGMCC 4.2023</strain>
    </source>
</reference>
<keyword evidence="3" id="KW-1185">Reference proteome</keyword>
<sequence>MSGYVTVLTTTDSAERAEQLARAAVGARAAACAQIDGPIRSVYWWQGEVRTDQEWRVLFKTPAERYDTLEAVLRSAHTYDTPEIIALPVERGSAEYLAWLDAETAAG</sequence>
<dbReference type="EMBL" id="FNVU01000002">
    <property type="protein sequence ID" value="SEF94024.1"/>
    <property type="molecule type" value="Genomic_DNA"/>
</dbReference>
<comment type="similarity">
    <text evidence="1">Belongs to the CutA family.</text>
</comment>
<dbReference type="InterPro" id="IPR011322">
    <property type="entry name" value="N-reg_PII-like_a/b"/>
</dbReference>
<dbReference type="Pfam" id="PF03091">
    <property type="entry name" value="CutA1"/>
    <property type="match status" value="1"/>
</dbReference>
<dbReference type="Proteomes" id="UP000236754">
    <property type="component" value="Unassembled WGS sequence"/>
</dbReference>
<evidence type="ECO:0000313" key="2">
    <source>
        <dbReference type="EMBL" id="SEF94024.1"/>
    </source>
</evidence>
<accession>A0A1H5W399</accession>
<gene>
    <name evidence="2" type="ORF">SAMN05216223_102547</name>
</gene>
<dbReference type="GO" id="GO:0005507">
    <property type="term" value="F:copper ion binding"/>
    <property type="evidence" value="ECO:0007669"/>
    <property type="project" value="TreeGrafter"/>
</dbReference>
<dbReference type="AlphaFoldDB" id="A0A1H5W399"/>
<dbReference type="PANTHER" id="PTHR23419">
    <property type="entry name" value="DIVALENT CATION TOLERANCE CUTA-RELATED"/>
    <property type="match status" value="1"/>
</dbReference>
<dbReference type="Gene3D" id="3.30.70.120">
    <property type="match status" value="1"/>
</dbReference>
<dbReference type="OrthoDB" id="37622at2"/>
<organism evidence="2 3">
    <name type="scientific">Actinacidiphila yanglinensis</name>
    <dbReference type="NCBI Taxonomy" id="310779"/>
    <lineage>
        <taxon>Bacteria</taxon>
        <taxon>Bacillati</taxon>
        <taxon>Actinomycetota</taxon>
        <taxon>Actinomycetes</taxon>
        <taxon>Kitasatosporales</taxon>
        <taxon>Streptomycetaceae</taxon>
        <taxon>Actinacidiphila</taxon>
    </lineage>
</organism>